<dbReference type="AlphaFoldDB" id="A0A426XNM2"/>
<organism evidence="1 2">
    <name type="scientific">Ensete ventricosum</name>
    <name type="common">Abyssinian banana</name>
    <name type="synonym">Musa ensete</name>
    <dbReference type="NCBI Taxonomy" id="4639"/>
    <lineage>
        <taxon>Eukaryota</taxon>
        <taxon>Viridiplantae</taxon>
        <taxon>Streptophyta</taxon>
        <taxon>Embryophyta</taxon>
        <taxon>Tracheophyta</taxon>
        <taxon>Spermatophyta</taxon>
        <taxon>Magnoliopsida</taxon>
        <taxon>Liliopsida</taxon>
        <taxon>Zingiberales</taxon>
        <taxon>Musaceae</taxon>
        <taxon>Ensete</taxon>
    </lineage>
</organism>
<evidence type="ECO:0000313" key="1">
    <source>
        <dbReference type="EMBL" id="RRT41050.1"/>
    </source>
</evidence>
<protein>
    <submittedName>
        <fullName evidence="1">Uncharacterized protein</fullName>
    </submittedName>
</protein>
<accession>A0A426XNM2</accession>
<sequence>MKSGGGGRKEVAALLPAEAVAVVVGLVHVQAEVIQPAAAASASSPEIVPSSAYHVLHGDAVSDISYSTSGNYWVDSYSTPRLH</sequence>
<reference evidence="1 2" key="1">
    <citation type="journal article" date="2014" name="Agronomy (Basel)">
        <title>A Draft Genome Sequence for Ensete ventricosum, the Drought-Tolerant Tree Against Hunger.</title>
        <authorList>
            <person name="Harrison J."/>
            <person name="Moore K.A."/>
            <person name="Paszkiewicz K."/>
            <person name="Jones T."/>
            <person name="Grant M."/>
            <person name="Ambacheew D."/>
            <person name="Muzemil S."/>
            <person name="Studholme D.J."/>
        </authorList>
    </citation>
    <scope>NUCLEOTIDE SEQUENCE [LARGE SCALE GENOMIC DNA]</scope>
</reference>
<gene>
    <name evidence="1" type="ORF">B296_00054844</name>
</gene>
<dbReference type="Proteomes" id="UP000287651">
    <property type="component" value="Unassembled WGS sequence"/>
</dbReference>
<proteinExistence type="predicted"/>
<dbReference type="EMBL" id="AMZH03018887">
    <property type="protein sequence ID" value="RRT41050.1"/>
    <property type="molecule type" value="Genomic_DNA"/>
</dbReference>
<name>A0A426XNM2_ENSVE</name>
<comment type="caution">
    <text evidence="1">The sequence shown here is derived from an EMBL/GenBank/DDBJ whole genome shotgun (WGS) entry which is preliminary data.</text>
</comment>
<evidence type="ECO:0000313" key="2">
    <source>
        <dbReference type="Proteomes" id="UP000287651"/>
    </source>
</evidence>